<evidence type="ECO:0000313" key="2">
    <source>
        <dbReference type="EMBL" id="SEW25595.1"/>
    </source>
</evidence>
<dbReference type="OrthoDB" id="979705at2"/>
<keyword evidence="1" id="KW-0472">Membrane</keyword>
<sequence>MARKNKKLGQYFAELMVVIVGITIAFALESYSENVKQDEKEAQYLRALQADLANDISELKEHIDTTNQLISLTGDMFKFIYMKAPVDSFSRRHVTATYSTPYFSGNNGTYLSMINSGDLNLLSDFELRQALVKYYTLSYSDLRRADKFVDELVSNSMYPYILKNVAFHPIEDRIEDSTPLKTNEAINLMGSYFNMLANRNEKYDELVDVCKALDKLISSKL</sequence>
<dbReference type="Pfam" id="PF19578">
    <property type="entry name" value="DUF6090"/>
    <property type="match status" value="1"/>
</dbReference>
<feature type="transmembrane region" description="Helical" evidence="1">
    <location>
        <begin position="12"/>
        <end position="31"/>
    </location>
</feature>
<dbReference type="STRING" id="1267423.SAMN05216290_2271"/>
<dbReference type="EMBL" id="FOIR01000002">
    <property type="protein sequence ID" value="SEW25595.1"/>
    <property type="molecule type" value="Genomic_DNA"/>
</dbReference>
<proteinExistence type="predicted"/>
<dbReference type="RefSeq" id="WP_090258698.1">
    <property type="nucleotide sequence ID" value="NZ_FOIR01000002.1"/>
</dbReference>
<evidence type="ECO:0000256" key="1">
    <source>
        <dbReference type="SAM" id="Phobius"/>
    </source>
</evidence>
<keyword evidence="1" id="KW-0812">Transmembrane</keyword>
<name>A0A1I0QF57_9BACT</name>
<organism evidence="2 3">
    <name type="scientific">Roseivirga pacifica</name>
    <dbReference type="NCBI Taxonomy" id="1267423"/>
    <lineage>
        <taxon>Bacteria</taxon>
        <taxon>Pseudomonadati</taxon>
        <taxon>Bacteroidota</taxon>
        <taxon>Cytophagia</taxon>
        <taxon>Cytophagales</taxon>
        <taxon>Roseivirgaceae</taxon>
        <taxon>Roseivirga</taxon>
    </lineage>
</organism>
<protein>
    <submittedName>
        <fullName evidence="2">Uncharacterized protein</fullName>
    </submittedName>
</protein>
<dbReference type="AlphaFoldDB" id="A0A1I0QF57"/>
<dbReference type="Proteomes" id="UP000199437">
    <property type="component" value="Unassembled WGS sequence"/>
</dbReference>
<accession>A0A1I0QF57</accession>
<reference evidence="3" key="1">
    <citation type="submission" date="2016-10" db="EMBL/GenBank/DDBJ databases">
        <authorList>
            <person name="Varghese N."/>
            <person name="Submissions S."/>
        </authorList>
    </citation>
    <scope>NUCLEOTIDE SEQUENCE [LARGE SCALE GENOMIC DNA]</scope>
    <source>
        <strain evidence="3">CGMCC 1.12402</strain>
    </source>
</reference>
<keyword evidence="1" id="KW-1133">Transmembrane helix</keyword>
<gene>
    <name evidence="2" type="ORF">SAMN05216290_2271</name>
</gene>
<keyword evidence="3" id="KW-1185">Reference proteome</keyword>
<dbReference type="GeneID" id="99986976"/>
<evidence type="ECO:0000313" key="3">
    <source>
        <dbReference type="Proteomes" id="UP000199437"/>
    </source>
</evidence>
<dbReference type="InterPro" id="IPR045749">
    <property type="entry name" value="DUF6090"/>
</dbReference>